<evidence type="ECO:0000313" key="2">
    <source>
        <dbReference type="EMBL" id="KAF0449273.1"/>
    </source>
</evidence>
<comment type="caution">
    <text evidence="2">The sequence shown here is derived from an EMBL/GenBank/DDBJ whole genome shotgun (WGS) entry which is preliminary data.</text>
</comment>
<protein>
    <submittedName>
        <fullName evidence="2">Uncharacterized protein</fullName>
    </submittedName>
</protein>
<proteinExistence type="predicted"/>
<evidence type="ECO:0000313" key="3">
    <source>
        <dbReference type="Proteomes" id="UP000439903"/>
    </source>
</evidence>
<sequence>MMILLQGKDHLISSNGVNEPRAEQNAARAVSLNPRPILPEAKVDLSVAYTDSGGGGAASESSEPSEPPQ</sequence>
<feature type="compositionally biased region" description="Low complexity" evidence="1">
    <location>
        <begin position="58"/>
        <end position="69"/>
    </location>
</feature>
<reference evidence="2 3" key="1">
    <citation type="journal article" date="2019" name="Environ. Microbiol.">
        <title>At the nexus of three kingdoms: the genome of the mycorrhizal fungus Gigaspora margarita provides insights into plant, endobacterial and fungal interactions.</title>
        <authorList>
            <person name="Venice F."/>
            <person name="Ghignone S."/>
            <person name="Salvioli di Fossalunga A."/>
            <person name="Amselem J."/>
            <person name="Novero M."/>
            <person name="Xianan X."/>
            <person name="Sedzielewska Toro K."/>
            <person name="Morin E."/>
            <person name="Lipzen A."/>
            <person name="Grigoriev I.V."/>
            <person name="Henrissat B."/>
            <person name="Martin F.M."/>
            <person name="Bonfante P."/>
        </authorList>
    </citation>
    <scope>NUCLEOTIDE SEQUENCE [LARGE SCALE GENOMIC DNA]</scope>
    <source>
        <strain evidence="2 3">BEG34</strain>
    </source>
</reference>
<evidence type="ECO:0000256" key="1">
    <source>
        <dbReference type="SAM" id="MobiDB-lite"/>
    </source>
</evidence>
<gene>
    <name evidence="2" type="ORF">F8M41_002546</name>
</gene>
<dbReference type="AlphaFoldDB" id="A0A8H3XE48"/>
<feature type="region of interest" description="Disordered" evidence="1">
    <location>
        <begin position="13"/>
        <end position="33"/>
    </location>
</feature>
<organism evidence="2 3">
    <name type="scientific">Gigaspora margarita</name>
    <dbReference type="NCBI Taxonomy" id="4874"/>
    <lineage>
        <taxon>Eukaryota</taxon>
        <taxon>Fungi</taxon>
        <taxon>Fungi incertae sedis</taxon>
        <taxon>Mucoromycota</taxon>
        <taxon>Glomeromycotina</taxon>
        <taxon>Glomeromycetes</taxon>
        <taxon>Diversisporales</taxon>
        <taxon>Gigasporaceae</taxon>
        <taxon>Gigaspora</taxon>
    </lineage>
</organism>
<feature type="region of interest" description="Disordered" evidence="1">
    <location>
        <begin position="48"/>
        <end position="69"/>
    </location>
</feature>
<dbReference type="Proteomes" id="UP000439903">
    <property type="component" value="Unassembled WGS sequence"/>
</dbReference>
<keyword evidence="3" id="KW-1185">Reference proteome</keyword>
<dbReference type="EMBL" id="WTPW01001220">
    <property type="protein sequence ID" value="KAF0449273.1"/>
    <property type="molecule type" value="Genomic_DNA"/>
</dbReference>
<accession>A0A8H3XE48</accession>
<name>A0A8H3XE48_GIGMA</name>